<name>A0ABS6YID8_9ACTN</name>
<comment type="caution">
    <text evidence="3">The sequence shown here is derived from an EMBL/GenBank/DDBJ whole genome shotgun (WGS) entry which is preliminary data.</text>
</comment>
<feature type="transmembrane region" description="Helical" evidence="2">
    <location>
        <begin position="51"/>
        <end position="73"/>
    </location>
</feature>
<sequence>MTTDRNPARQDTSAHSDITHRLTDAADEVEIGIAPYQAVMRGGRRRKARRWVVGALAAVAIAGSTGSLALAVVDGESRTRPAARVDSAEARHVYAPQVTPLTKVLDKAGAEAARVELRTWGAPRDAAEARGQKRAMTEAGVWDERTTDPVPALGRPWYAIVVTADGKERLTSFGLQDEAPGGDDGLSFASVEIAVKGQKLMIGHVGPKTKRVELEYENGTTEPHLRRAAGSAYLWFITEEGDGRPDGKLVTVRVYDGEGRVSAVVRD</sequence>
<reference evidence="3 4" key="1">
    <citation type="submission" date="2019-11" db="EMBL/GenBank/DDBJ databases">
        <authorList>
            <person name="Ay H."/>
        </authorList>
    </citation>
    <scope>NUCLEOTIDE SEQUENCE [LARGE SCALE GENOMIC DNA]</scope>
    <source>
        <strain evidence="3 4">BG9H</strain>
    </source>
</reference>
<dbReference type="Proteomes" id="UP001197114">
    <property type="component" value="Unassembled WGS sequence"/>
</dbReference>
<dbReference type="RefSeq" id="WP_219687715.1">
    <property type="nucleotide sequence ID" value="NZ_WMBF01000036.1"/>
</dbReference>
<gene>
    <name evidence="3" type="ORF">GKQ77_06280</name>
</gene>
<evidence type="ECO:0000256" key="2">
    <source>
        <dbReference type="SAM" id="Phobius"/>
    </source>
</evidence>
<proteinExistence type="predicted"/>
<dbReference type="EMBL" id="WMBF01000036">
    <property type="protein sequence ID" value="MBW5421174.1"/>
    <property type="molecule type" value="Genomic_DNA"/>
</dbReference>
<protein>
    <submittedName>
        <fullName evidence="3">Uncharacterized protein</fullName>
    </submittedName>
</protein>
<keyword evidence="4" id="KW-1185">Reference proteome</keyword>
<evidence type="ECO:0000313" key="4">
    <source>
        <dbReference type="Proteomes" id="UP001197114"/>
    </source>
</evidence>
<evidence type="ECO:0000256" key="1">
    <source>
        <dbReference type="SAM" id="MobiDB-lite"/>
    </source>
</evidence>
<feature type="region of interest" description="Disordered" evidence="1">
    <location>
        <begin position="1"/>
        <end position="21"/>
    </location>
</feature>
<keyword evidence="2" id="KW-0472">Membrane</keyword>
<organism evidence="3 4">
    <name type="scientific">Streptomyces anatolicus</name>
    <dbReference type="NCBI Taxonomy" id="2675858"/>
    <lineage>
        <taxon>Bacteria</taxon>
        <taxon>Bacillati</taxon>
        <taxon>Actinomycetota</taxon>
        <taxon>Actinomycetes</taxon>
        <taxon>Kitasatosporales</taxon>
        <taxon>Streptomycetaceae</taxon>
        <taxon>Streptomyces</taxon>
    </lineage>
</organism>
<evidence type="ECO:0000313" key="3">
    <source>
        <dbReference type="EMBL" id="MBW5421174.1"/>
    </source>
</evidence>
<keyword evidence="2" id="KW-1133">Transmembrane helix</keyword>
<accession>A0ABS6YID8</accession>
<keyword evidence="2" id="KW-0812">Transmembrane</keyword>